<dbReference type="EMBL" id="JADFTS010000008">
    <property type="protein sequence ID" value="KAF9594835.1"/>
    <property type="molecule type" value="Genomic_DNA"/>
</dbReference>
<sequence>MSLLLLIKLPTYSRKGLEYRSDVENVKNVKKMIADRAEVSEGERIVAASTKFQLSYKPKYDYNPILIGSYNGFLLFRHFLNGAFLIFNPTTQEQVLLTGQYCEGCALYYHTPTNELKFLYKKLSGNHFFILGLKSKLRREISNRAGALCICHAAPVILYGRMHWMANVYCVCCIRDPPRLKSRHINTPQEESLASFLAAEVHLIKEELFQQRACLQPTTVNNKINTGACSKQNVGWSYGVLSNLGHSYQGWKSDCRERMVIEEKERAFR</sequence>
<keyword evidence="2" id="KW-1185">Reference proteome</keyword>
<comment type="caution">
    <text evidence="1">The sequence shown here is derived from an EMBL/GenBank/DDBJ whole genome shotgun (WGS) entry which is preliminary data.</text>
</comment>
<dbReference type="OrthoDB" id="911383at2759"/>
<accession>A0A835LHE1</accession>
<dbReference type="AlphaFoldDB" id="A0A835LHE1"/>
<evidence type="ECO:0000313" key="2">
    <source>
        <dbReference type="Proteomes" id="UP000631114"/>
    </source>
</evidence>
<gene>
    <name evidence="1" type="ORF">IFM89_034818</name>
</gene>
<evidence type="ECO:0000313" key="1">
    <source>
        <dbReference type="EMBL" id="KAF9594835.1"/>
    </source>
</evidence>
<protein>
    <submittedName>
        <fullName evidence="1">Uncharacterized protein</fullName>
    </submittedName>
</protein>
<dbReference type="Proteomes" id="UP000631114">
    <property type="component" value="Unassembled WGS sequence"/>
</dbReference>
<organism evidence="1 2">
    <name type="scientific">Coptis chinensis</name>
    <dbReference type="NCBI Taxonomy" id="261450"/>
    <lineage>
        <taxon>Eukaryota</taxon>
        <taxon>Viridiplantae</taxon>
        <taxon>Streptophyta</taxon>
        <taxon>Embryophyta</taxon>
        <taxon>Tracheophyta</taxon>
        <taxon>Spermatophyta</taxon>
        <taxon>Magnoliopsida</taxon>
        <taxon>Ranunculales</taxon>
        <taxon>Ranunculaceae</taxon>
        <taxon>Coptidoideae</taxon>
        <taxon>Coptis</taxon>
    </lineage>
</organism>
<reference evidence="1 2" key="1">
    <citation type="submission" date="2020-10" db="EMBL/GenBank/DDBJ databases">
        <title>The Coptis chinensis genome and diversification of protoberbering-type alkaloids.</title>
        <authorList>
            <person name="Wang B."/>
            <person name="Shu S."/>
            <person name="Song C."/>
            <person name="Liu Y."/>
        </authorList>
    </citation>
    <scope>NUCLEOTIDE SEQUENCE [LARGE SCALE GENOMIC DNA]</scope>
    <source>
        <strain evidence="1">HL-2020</strain>
        <tissue evidence="1">Leaf</tissue>
    </source>
</reference>
<name>A0A835LHE1_9MAGN</name>
<proteinExistence type="predicted"/>